<proteinExistence type="predicted"/>
<dbReference type="Proteomes" id="UP000553343">
    <property type="component" value="Unassembled WGS sequence"/>
</dbReference>
<dbReference type="SUPFAM" id="SSF52402">
    <property type="entry name" value="Adenine nucleotide alpha hydrolases-like"/>
    <property type="match status" value="1"/>
</dbReference>
<evidence type="ECO:0000259" key="1">
    <source>
        <dbReference type="Pfam" id="PF00733"/>
    </source>
</evidence>
<sequence length="334" mass="36558">MLKTTRQVKALGLSSGGLDSILAALILKDQDIDVTWISFETPFFDAEAAKKASKQTGIPLIVKDITEAFMEMMKAPKAGFGKNMNPCMDCHALMFAEAGAMMAEIGADFLFSGEVVGQRPKSQTKNSLRYVEKNCGFEGLILRPLSAGLLPETIAEQKGLVDRRGLLSISGRSRKAQAALAEKYGITAYPSPAGGCLLTNKGYSQRLRDLLYVQKTQSKTQLHLLKYGRHFRLDSRSKLVVGRNQAENKRIMDLYDPQTHIRLRCTHLPGPDALVFGQTDETVLHLAATITSGYTKAPAGALTTISVFQKQETKEIEVVAPESGAFHNLLIQTP</sequence>
<comment type="caution">
    <text evidence="3">The sequence shown here is derived from an EMBL/GenBank/DDBJ whole genome shotgun (WGS) entry which is preliminary data.</text>
</comment>
<dbReference type="GO" id="GO:0006529">
    <property type="term" value="P:asparagine biosynthetic process"/>
    <property type="evidence" value="ECO:0007669"/>
    <property type="project" value="InterPro"/>
</dbReference>
<accession>A0A850SSR4</accession>
<dbReference type="InterPro" id="IPR059101">
    <property type="entry name" value="NFACT-R_2"/>
</dbReference>
<name>A0A850SSR4_9BACT</name>
<dbReference type="Gene3D" id="3.40.50.620">
    <property type="entry name" value="HUPs"/>
    <property type="match status" value="1"/>
</dbReference>
<evidence type="ECO:0000313" key="4">
    <source>
        <dbReference type="Proteomes" id="UP000553343"/>
    </source>
</evidence>
<organism evidence="3 4">
    <name type="scientific">Desulfobacter latus</name>
    <dbReference type="NCBI Taxonomy" id="2292"/>
    <lineage>
        <taxon>Bacteria</taxon>
        <taxon>Pseudomonadati</taxon>
        <taxon>Thermodesulfobacteriota</taxon>
        <taxon>Desulfobacteria</taxon>
        <taxon>Desulfobacterales</taxon>
        <taxon>Desulfobacteraceae</taxon>
        <taxon>Desulfobacter</taxon>
    </lineage>
</organism>
<dbReference type="AlphaFoldDB" id="A0A850SSR4"/>
<gene>
    <name evidence="3" type="ORF">HXW94_04160</name>
</gene>
<dbReference type="InterPro" id="IPR001962">
    <property type="entry name" value="Asn_synthase"/>
</dbReference>
<dbReference type="EMBL" id="JACADJ010000008">
    <property type="protein sequence ID" value="NWH04189.1"/>
    <property type="molecule type" value="Genomic_DNA"/>
</dbReference>
<dbReference type="RefSeq" id="WP_178365644.1">
    <property type="nucleotide sequence ID" value="NZ_JACADJ010000008.1"/>
</dbReference>
<evidence type="ECO:0000313" key="3">
    <source>
        <dbReference type="EMBL" id="NWH04189.1"/>
    </source>
</evidence>
<reference evidence="3 4" key="1">
    <citation type="submission" date="2020-06" db="EMBL/GenBank/DDBJ databases">
        <title>High-quality draft genome of sulfate reducer Desulfobacter latus type strain AcrS2 isolated from marine sediment.</title>
        <authorList>
            <person name="Hoppe M."/>
            <person name="Larsen C.K."/>
            <person name="Marshall I.P.G."/>
            <person name="Schramm A."/>
            <person name="Marietou A.G."/>
        </authorList>
    </citation>
    <scope>NUCLEOTIDE SEQUENCE [LARGE SCALE GENOMIC DNA]</scope>
    <source>
        <strain evidence="3 4">AcRS2</strain>
    </source>
</reference>
<feature type="domain" description="Asparagine synthetase" evidence="1">
    <location>
        <begin position="15"/>
        <end position="214"/>
    </location>
</feature>
<dbReference type="Pfam" id="PF00733">
    <property type="entry name" value="Asn_synthase"/>
    <property type="match status" value="1"/>
</dbReference>
<dbReference type="PANTHER" id="PTHR11933">
    <property type="entry name" value="TRNA 5-METHYLAMINOMETHYL-2-THIOURIDYLATE -METHYLTRANSFERASE"/>
    <property type="match status" value="1"/>
</dbReference>
<evidence type="ECO:0000259" key="2">
    <source>
        <dbReference type="Pfam" id="PF18297"/>
    </source>
</evidence>
<dbReference type="PANTHER" id="PTHR11933:SF6">
    <property type="entry name" value="THIL AANH DOMAIN-CONTAINING PROTEIN"/>
    <property type="match status" value="1"/>
</dbReference>
<dbReference type="Pfam" id="PF18297">
    <property type="entry name" value="NFACT-R_2"/>
    <property type="match status" value="1"/>
</dbReference>
<dbReference type="GO" id="GO:0004066">
    <property type="term" value="F:asparagine synthase (glutamine-hydrolyzing) activity"/>
    <property type="evidence" value="ECO:0007669"/>
    <property type="project" value="InterPro"/>
</dbReference>
<keyword evidence="4" id="KW-1185">Reference proteome</keyword>
<feature type="domain" description="NFACT protein RNA binding" evidence="2">
    <location>
        <begin position="228"/>
        <end position="318"/>
    </location>
</feature>
<protein>
    <submittedName>
        <fullName evidence="3">tRNA 4-thiouridine(8) synthase ThiI</fullName>
    </submittedName>
</protein>
<dbReference type="InterPro" id="IPR014729">
    <property type="entry name" value="Rossmann-like_a/b/a_fold"/>
</dbReference>